<dbReference type="EMBL" id="MN739290">
    <property type="protein sequence ID" value="QHS97139.1"/>
    <property type="molecule type" value="Genomic_DNA"/>
</dbReference>
<dbReference type="AlphaFoldDB" id="A0A6C0C006"/>
<sequence length="177" mass="20865">MGNKISTLKNIEPHYKIMMLTPLLYPNDIGFTRWNYCNLLLSHVYGPNKTLTKFNANNSAAVLFGSLVYYILSPAEFHVWLKRVNISHWSEKVGHFLPFMYYLCLGAYNKPDYKMSALSFIYELSWSASCGKHLLDKSDMYNKPKYNEFWYVIWMNILYGHFFNTHHIPLPQLTLCQ</sequence>
<name>A0A6C0C006_9ZZZZ</name>
<reference evidence="1" key="1">
    <citation type="journal article" date="2020" name="Nature">
        <title>Giant virus diversity and host interactions through global metagenomics.</title>
        <authorList>
            <person name="Schulz F."/>
            <person name="Roux S."/>
            <person name="Paez-Espino D."/>
            <person name="Jungbluth S."/>
            <person name="Walsh D.A."/>
            <person name="Denef V.J."/>
            <person name="McMahon K.D."/>
            <person name="Konstantinidis K.T."/>
            <person name="Eloe-Fadrosh E.A."/>
            <person name="Kyrpides N.C."/>
            <person name="Woyke T."/>
        </authorList>
    </citation>
    <scope>NUCLEOTIDE SEQUENCE</scope>
    <source>
        <strain evidence="1">GVMAG-M-3300020166-5</strain>
    </source>
</reference>
<protein>
    <submittedName>
        <fullName evidence="1">Uncharacterized protein</fullName>
    </submittedName>
</protein>
<accession>A0A6C0C006</accession>
<organism evidence="1">
    <name type="scientific">viral metagenome</name>
    <dbReference type="NCBI Taxonomy" id="1070528"/>
    <lineage>
        <taxon>unclassified sequences</taxon>
        <taxon>metagenomes</taxon>
        <taxon>organismal metagenomes</taxon>
    </lineage>
</organism>
<evidence type="ECO:0000313" key="1">
    <source>
        <dbReference type="EMBL" id="QHS97139.1"/>
    </source>
</evidence>
<proteinExistence type="predicted"/>